<dbReference type="InterPro" id="IPR011050">
    <property type="entry name" value="Pectin_lyase_fold/virulence"/>
</dbReference>
<dbReference type="EMBL" id="NBYN01000032">
    <property type="protein sequence ID" value="OSO92261.1"/>
    <property type="molecule type" value="Genomic_DNA"/>
</dbReference>
<evidence type="ECO:0000256" key="1">
    <source>
        <dbReference type="ARBA" id="ARBA00022723"/>
    </source>
</evidence>
<dbReference type="Proteomes" id="UP000192997">
    <property type="component" value="Unassembled WGS sequence"/>
</dbReference>
<evidence type="ECO:0000313" key="3">
    <source>
        <dbReference type="EMBL" id="OSO92261.1"/>
    </source>
</evidence>
<keyword evidence="1" id="KW-0479">Metal-binding</keyword>
<dbReference type="InterPro" id="IPR052063">
    <property type="entry name" value="Polysaccharide_Lyase_1"/>
</dbReference>
<protein>
    <submittedName>
        <fullName evidence="3">Uncharacterized protein</fullName>
    </submittedName>
</protein>
<dbReference type="PANTHER" id="PTHR42970">
    <property type="entry name" value="PECTATE LYASE C-RELATED"/>
    <property type="match status" value="1"/>
</dbReference>
<accession>A0A1X4G8C9</accession>
<dbReference type="AlphaFoldDB" id="A0A1X4G8C9"/>
<dbReference type="RefSeq" id="WP_085727781.1">
    <property type="nucleotide sequence ID" value="NZ_NBYN01000032.1"/>
</dbReference>
<gene>
    <name evidence="3" type="ORF">B7O87_06780</name>
</gene>
<sequence length="157" mass="17033">MRNGDVTIAGHTSPGGITIRGFVTDETPFQDQAIRAPSDYAENWILQHVRIRPGLNGPSDDGLRLRYTRRAMVDHVSVGNATDEAVEIARGLNPNLSNHNGYNLSSRGYTNLEVYLHELSTKILGVGGIWGRGRNEPTAIAGYMGTSFAIANSTIPL</sequence>
<dbReference type="SUPFAM" id="SSF51126">
    <property type="entry name" value="Pectin lyase-like"/>
    <property type="match status" value="1"/>
</dbReference>
<comment type="caution">
    <text evidence="3">The sequence shown here is derived from an EMBL/GenBank/DDBJ whole genome shotgun (WGS) entry which is preliminary data.</text>
</comment>
<evidence type="ECO:0000256" key="2">
    <source>
        <dbReference type="ARBA" id="ARBA00023180"/>
    </source>
</evidence>
<name>A0A1X4G8C9_9CYAN</name>
<dbReference type="Gene3D" id="2.160.20.10">
    <property type="entry name" value="Single-stranded right-handed beta-helix, Pectin lyase-like"/>
    <property type="match status" value="1"/>
</dbReference>
<dbReference type="PANTHER" id="PTHR42970:SF1">
    <property type="entry name" value="PECTATE LYASE C-RELATED"/>
    <property type="match status" value="1"/>
</dbReference>
<evidence type="ECO:0000313" key="4">
    <source>
        <dbReference type="Proteomes" id="UP000192997"/>
    </source>
</evidence>
<keyword evidence="2" id="KW-0325">Glycoprotein</keyword>
<organism evidence="3 4">
    <name type="scientific">Cylindrospermopsis raciborskii CENA303</name>
    <dbReference type="NCBI Taxonomy" id="1170769"/>
    <lineage>
        <taxon>Bacteria</taxon>
        <taxon>Bacillati</taxon>
        <taxon>Cyanobacteriota</taxon>
        <taxon>Cyanophyceae</taxon>
        <taxon>Nostocales</taxon>
        <taxon>Aphanizomenonaceae</taxon>
        <taxon>Cylindrospermopsis</taxon>
    </lineage>
</organism>
<proteinExistence type="predicted"/>
<dbReference type="GO" id="GO:0046872">
    <property type="term" value="F:metal ion binding"/>
    <property type="evidence" value="ECO:0007669"/>
    <property type="project" value="UniProtKB-KW"/>
</dbReference>
<reference evidence="4" key="1">
    <citation type="submission" date="2017-04" db="EMBL/GenBank/DDBJ databases">
        <authorList>
            <person name="Abreu V.A."/>
            <person name="Popin R.V."/>
            <person name="Rigonato J."/>
            <person name="Andreote A.P."/>
            <person name="Schaker P.C."/>
            <person name="Hoff-Risseti C."/>
            <person name="Alvarenga D.O."/>
            <person name="Varani A.M."/>
            <person name="Fiore M.F."/>
        </authorList>
    </citation>
    <scope>NUCLEOTIDE SEQUENCE [LARGE SCALE GENOMIC DNA]</scope>
    <source>
        <strain evidence="4">CENA303</strain>
    </source>
</reference>
<dbReference type="InterPro" id="IPR012334">
    <property type="entry name" value="Pectin_lyas_fold"/>
</dbReference>